<gene>
    <name evidence="4" type="ORF">KQY15_08225</name>
</gene>
<feature type="domain" description="Solute-binding protein family 3/N-terminal" evidence="3">
    <location>
        <begin position="11"/>
        <end position="237"/>
    </location>
</feature>
<dbReference type="PANTHER" id="PTHR35936:SF25">
    <property type="entry name" value="ABC TRANSPORTER SUBSTRATE-BINDING PROTEIN"/>
    <property type="match status" value="1"/>
</dbReference>
<keyword evidence="2" id="KW-0732">Signal</keyword>
<dbReference type="Pfam" id="PF00497">
    <property type="entry name" value="SBP_bac_3"/>
    <property type="match status" value="1"/>
</dbReference>
<comment type="similarity">
    <text evidence="1">Belongs to the bacterial solute-binding protein 3 family.</text>
</comment>
<protein>
    <submittedName>
        <fullName evidence="4">Transporter substrate-binding domain-containing protein</fullName>
    </submittedName>
</protein>
<accession>A0ABS6MJS7</accession>
<keyword evidence="5" id="KW-1185">Reference proteome</keyword>
<evidence type="ECO:0000256" key="1">
    <source>
        <dbReference type="ARBA" id="ARBA00010333"/>
    </source>
</evidence>
<dbReference type="PANTHER" id="PTHR35936">
    <property type="entry name" value="MEMBRANE-BOUND LYTIC MUREIN TRANSGLYCOSYLASE F"/>
    <property type="match status" value="1"/>
</dbReference>
<reference evidence="4 5" key="1">
    <citation type="submission" date="2021-06" db="EMBL/GenBank/DDBJ databases">
        <title>Rheinheimera indica sp. nov., isolated from deep-sea sediment.</title>
        <authorList>
            <person name="Wang Z."/>
            <person name="Zhang X.-Y."/>
        </authorList>
    </citation>
    <scope>NUCLEOTIDE SEQUENCE [LARGE SCALE GENOMIC DNA]</scope>
    <source>
        <strain evidence="4 5">SM2107</strain>
    </source>
</reference>
<proteinExistence type="inferred from homology"/>
<evidence type="ECO:0000256" key="2">
    <source>
        <dbReference type="ARBA" id="ARBA00022729"/>
    </source>
</evidence>
<evidence type="ECO:0000259" key="3">
    <source>
        <dbReference type="SMART" id="SM00062"/>
    </source>
</evidence>
<name>A0ABS6MJS7_9GAMM</name>
<dbReference type="InterPro" id="IPR001638">
    <property type="entry name" value="Solute-binding_3/MltF_N"/>
</dbReference>
<dbReference type="SMART" id="SM00062">
    <property type="entry name" value="PBPb"/>
    <property type="match status" value="1"/>
</dbReference>
<dbReference type="Proteomes" id="UP000704611">
    <property type="component" value="Unassembled WGS sequence"/>
</dbReference>
<organism evidence="4 5">
    <name type="scientific">Arsukibacterium indicum</name>
    <dbReference type="NCBI Taxonomy" id="2848612"/>
    <lineage>
        <taxon>Bacteria</taxon>
        <taxon>Pseudomonadati</taxon>
        <taxon>Pseudomonadota</taxon>
        <taxon>Gammaproteobacteria</taxon>
        <taxon>Chromatiales</taxon>
        <taxon>Chromatiaceae</taxon>
        <taxon>Arsukibacterium</taxon>
    </lineage>
</organism>
<dbReference type="EMBL" id="JAHRID010000003">
    <property type="protein sequence ID" value="MBV2129076.1"/>
    <property type="molecule type" value="Genomic_DNA"/>
</dbReference>
<sequence>MFMFFQLHAQVLRVAIPDEDYPPYYYVLDNSLTGFSVETLYDIASDLAIQLEFQRLPWSRVVNHVETGKADLIPVFYKTPERMQQFEYSHESYLVDPIVLLCVNPCPFEFDSTLASVGDEPVATVRHFSYGSVLDEISFARVDVVESDNMLFKMLLAKRVKLIMASAHTIRHSALVQQAEDKVVMLQPALDSVEVFFAFGKQHGISAEQRQQFNQALARFKRGERYQQLLTKYQLQPR</sequence>
<comment type="caution">
    <text evidence="4">The sequence shown here is derived from an EMBL/GenBank/DDBJ whole genome shotgun (WGS) entry which is preliminary data.</text>
</comment>
<evidence type="ECO:0000313" key="4">
    <source>
        <dbReference type="EMBL" id="MBV2129076.1"/>
    </source>
</evidence>
<evidence type="ECO:0000313" key="5">
    <source>
        <dbReference type="Proteomes" id="UP000704611"/>
    </source>
</evidence>